<comment type="cofactor">
    <cofactor evidence="4">
        <name>Zn(2+)</name>
        <dbReference type="ChEBI" id="CHEBI:29105"/>
    </cofactor>
    <text evidence="4">Binds 2 Zn(2+) ions per subunit.</text>
</comment>
<dbReference type="PIRSF" id="PIRSF000948">
    <property type="entry name" value="Sphingomy_PDE"/>
    <property type="match status" value="1"/>
</dbReference>
<feature type="signal peptide" evidence="6">
    <location>
        <begin position="1"/>
        <end position="21"/>
    </location>
</feature>
<protein>
    <recommendedName>
        <fullName evidence="3">Sphingomyelin phosphodiesterase</fullName>
    </recommendedName>
</protein>
<feature type="binding site" evidence="4">
    <location>
        <position position="242"/>
    </location>
    <ligand>
        <name>Zn(2+)</name>
        <dbReference type="ChEBI" id="CHEBI:29105"/>
        <label>1</label>
    </ligand>
</feature>
<comment type="function">
    <text evidence="3">Converts sphingomyelin to ceramide.</text>
</comment>
<sequence>MQLAFSSLWFAITSLSLLIKADIFDSILTALEHATTCAACHAVLLPPLQFLAQLGNDAFVDVLVELCQTLKLEDDDVCAGAIGLEGPLIAHALRQIDAIGTTATKFCDAVVGLCQVRALSLKFNPALCSHTYKPPPITPFTVDFPKPAPSNSTKFVSKGKIPFQVVHFSDVHIDRSYTVGSDANCTKPICCRNFADKTGAVTEPAGPFGNSKCDSPGILGQSLLHATKQLAEQSKFSIFTGDVIDHSVWLVNKSGVTSDLVEWNAQMFASLGTPFHISSDGVYEFLLVGNHESAPANSFPRNTTDTTIDSQWVFDTQSAGWEGWISAMAAEQMDHMSGSYAIVVPDTSLRPDPNGILSFIVSQLQAAEDASQRAWIIGHIPLGHEDTLEDQSNYYDQIVQRYKDTIAAQFFGHTHVDEFQIAYSDWNNQTIVTADSISFIAPALTPTSGNPAFKLYDVDPDTYEVMDAKVFIGTQYLRSNLPNITSDKTAIWELYYSARASYGPLVGPLSPTDPLDASFWHALTEVFESNDDAFQLYNARKSRGLSVNPCTSDCKTVTICDMRAARSQDNCDIPSPGLQFKRNEHRGRRAVSRNCEGVGLSHMLSSLVSDLNSPEVHIRNDMLMSMELARHEKGKL</sequence>
<evidence type="ECO:0000256" key="2">
    <source>
        <dbReference type="ARBA" id="ARBA00023180"/>
    </source>
</evidence>
<keyword evidence="4" id="KW-0479">Metal-binding</keyword>
<keyword evidence="3" id="KW-0326">Glycosidase</keyword>
<feature type="binding site" evidence="4">
    <location>
        <position position="415"/>
    </location>
    <ligand>
        <name>Zn(2+)</name>
        <dbReference type="ChEBI" id="CHEBI:29105"/>
        <label>1</label>
    </ligand>
</feature>
<feature type="disulfide bond" evidence="5">
    <location>
        <begin position="191"/>
        <end position="213"/>
    </location>
</feature>
<keyword evidence="6" id="KW-0732">Signal</keyword>
<feature type="binding site" evidence="4">
    <location>
        <position position="290"/>
    </location>
    <ligand>
        <name>Zn(2+)</name>
        <dbReference type="ChEBI" id="CHEBI:29105"/>
        <label>2</label>
    </ligand>
</feature>
<proteinExistence type="inferred from homology"/>
<feature type="binding site" evidence="4">
    <location>
        <position position="170"/>
    </location>
    <ligand>
        <name>Zn(2+)</name>
        <dbReference type="ChEBI" id="CHEBI:29105"/>
        <label>1</label>
    </ligand>
</feature>
<gene>
    <name evidence="8" type="ORF">EW146_g7480</name>
</gene>
<organism evidence="8 9">
    <name type="scientific">Bondarzewia mesenterica</name>
    <dbReference type="NCBI Taxonomy" id="1095465"/>
    <lineage>
        <taxon>Eukaryota</taxon>
        <taxon>Fungi</taxon>
        <taxon>Dikarya</taxon>
        <taxon>Basidiomycota</taxon>
        <taxon>Agaricomycotina</taxon>
        <taxon>Agaricomycetes</taxon>
        <taxon>Russulales</taxon>
        <taxon>Bondarzewiaceae</taxon>
        <taxon>Bondarzewia</taxon>
    </lineage>
</organism>
<dbReference type="GO" id="GO:0005615">
    <property type="term" value="C:extracellular space"/>
    <property type="evidence" value="ECO:0007669"/>
    <property type="project" value="TreeGrafter"/>
</dbReference>
<evidence type="ECO:0000256" key="4">
    <source>
        <dbReference type="PIRSR" id="PIRSR000948-1"/>
    </source>
</evidence>
<dbReference type="AlphaFoldDB" id="A0A4S4LMH4"/>
<dbReference type="GO" id="GO:0004767">
    <property type="term" value="F:sphingomyelin phosphodiesterase activity"/>
    <property type="evidence" value="ECO:0007669"/>
    <property type="project" value="UniProtKB-UniRule"/>
</dbReference>
<dbReference type="Pfam" id="PF00149">
    <property type="entry name" value="Metallophos"/>
    <property type="match status" value="1"/>
</dbReference>
<dbReference type="GO" id="GO:0016798">
    <property type="term" value="F:hydrolase activity, acting on glycosyl bonds"/>
    <property type="evidence" value="ECO:0007669"/>
    <property type="project" value="UniProtKB-KW"/>
</dbReference>
<dbReference type="CDD" id="cd00842">
    <property type="entry name" value="MPP_ASMase"/>
    <property type="match status" value="1"/>
</dbReference>
<comment type="caution">
    <text evidence="8">The sequence shown here is derived from an EMBL/GenBank/DDBJ whole genome shotgun (WGS) entry which is preliminary data.</text>
</comment>
<feature type="binding site" evidence="4">
    <location>
        <position position="172"/>
    </location>
    <ligand>
        <name>Zn(2+)</name>
        <dbReference type="ChEBI" id="CHEBI:29105"/>
        <label>1</label>
    </ligand>
</feature>
<keyword evidence="9" id="KW-1185">Reference proteome</keyword>
<feature type="disulfide bond" evidence="5">
    <location>
        <begin position="67"/>
        <end position="78"/>
    </location>
</feature>
<feature type="chain" id="PRO_5020494173" description="Sphingomyelin phosphodiesterase" evidence="6">
    <location>
        <begin position="22"/>
        <end position="636"/>
    </location>
</feature>
<feature type="binding site" evidence="4">
    <location>
        <position position="242"/>
    </location>
    <ligand>
        <name>Zn(2+)</name>
        <dbReference type="ChEBI" id="CHEBI:29105"/>
        <label>2</label>
    </ligand>
</feature>
<dbReference type="InterPro" id="IPR004843">
    <property type="entry name" value="Calcineurin-like_PHP"/>
</dbReference>
<accession>A0A4S4LMH4</accession>
<dbReference type="PANTHER" id="PTHR10340:SF34">
    <property type="entry name" value="SPHINGOMYELIN PHOSPHODIESTERASE"/>
    <property type="match status" value="1"/>
</dbReference>
<evidence type="ECO:0000256" key="1">
    <source>
        <dbReference type="ARBA" id="ARBA00022801"/>
    </source>
</evidence>
<dbReference type="GO" id="GO:0006685">
    <property type="term" value="P:sphingomyelin catabolic process"/>
    <property type="evidence" value="ECO:0007669"/>
    <property type="project" value="UniProtKB-UniRule"/>
</dbReference>
<dbReference type="InterPro" id="IPR011160">
    <property type="entry name" value="Sphingomy_PDE"/>
</dbReference>
<keyword evidence="2" id="KW-0325">Glycoprotein</keyword>
<dbReference type="InterPro" id="IPR041805">
    <property type="entry name" value="ASMase/PPN1_MPP"/>
</dbReference>
<feature type="disulfide bond" evidence="5">
    <location>
        <begin position="550"/>
        <end position="554"/>
    </location>
</feature>
<keyword evidence="5" id="KW-1015">Disulfide bond</keyword>
<name>A0A4S4LMH4_9AGAM</name>
<feature type="disulfide bond" evidence="5">
    <location>
        <begin position="185"/>
        <end position="190"/>
    </location>
</feature>
<dbReference type="PANTHER" id="PTHR10340">
    <property type="entry name" value="SPHINGOMYELIN PHOSPHODIESTERASE"/>
    <property type="match status" value="1"/>
</dbReference>
<dbReference type="GO" id="GO:0046872">
    <property type="term" value="F:metal ion binding"/>
    <property type="evidence" value="ECO:0007669"/>
    <property type="project" value="UniProtKB-KW"/>
</dbReference>
<comment type="similarity">
    <text evidence="3">Belongs to the acid sphingomyelinase family.</text>
</comment>
<dbReference type="Proteomes" id="UP000310158">
    <property type="component" value="Unassembled WGS sequence"/>
</dbReference>
<evidence type="ECO:0000256" key="3">
    <source>
        <dbReference type="PIRNR" id="PIRNR000948"/>
    </source>
</evidence>
<keyword evidence="1 3" id="KW-0378">Hydrolase</keyword>
<dbReference type="GO" id="GO:0016020">
    <property type="term" value="C:membrane"/>
    <property type="evidence" value="ECO:0007669"/>
    <property type="project" value="GOC"/>
</dbReference>
<evidence type="ECO:0000313" key="9">
    <source>
        <dbReference type="Proteomes" id="UP000310158"/>
    </source>
</evidence>
<evidence type="ECO:0000313" key="8">
    <source>
        <dbReference type="EMBL" id="THH12668.1"/>
    </source>
</evidence>
<reference evidence="8 9" key="1">
    <citation type="submission" date="2019-02" db="EMBL/GenBank/DDBJ databases">
        <title>Genome sequencing of the rare red list fungi Bondarzewia mesenterica.</title>
        <authorList>
            <person name="Buettner E."/>
            <person name="Kellner H."/>
        </authorList>
    </citation>
    <scope>NUCLEOTIDE SEQUENCE [LARGE SCALE GENOMIC DNA]</scope>
    <source>
        <strain evidence="8 9">DSM 108281</strain>
    </source>
</reference>
<evidence type="ECO:0000259" key="7">
    <source>
        <dbReference type="Pfam" id="PF00149"/>
    </source>
</evidence>
<evidence type="ECO:0000256" key="6">
    <source>
        <dbReference type="SAM" id="SignalP"/>
    </source>
</evidence>
<dbReference type="SUPFAM" id="SSF56300">
    <property type="entry name" value="Metallo-dependent phosphatases"/>
    <property type="match status" value="1"/>
</dbReference>
<keyword evidence="4" id="KW-0862">Zinc</keyword>
<feature type="binding site" evidence="4">
    <location>
        <position position="379"/>
    </location>
    <ligand>
        <name>Zn(2+)</name>
        <dbReference type="ChEBI" id="CHEBI:29105"/>
        <label>2</label>
    </ligand>
</feature>
<dbReference type="InterPro" id="IPR029052">
    <property type="entry name" value="Metallo-depent_PP-like"/>
</dbReference>
<feature type="domain" description="Calcineurin-like phosphoesterase" evidence="7">
    <location>
        <begin position="164"/>
        <end position="416"/>
    </location>
</feature>
<dbReference type="EMBL" id="SGPL01000434">
    <property type="protein sequence ID" value="THH12668.1"/>
    <property type="molecule type" value="Genomic_DNA"/>
</dbReference>
<feature type="binding site" evidence="4">
    <location>
        <position position="413"/>
    </location>
    <ligand>
        <name>Zn(2+)</name>
        <dbReference type="ChEBI" id="CHEBI:29105"/>
        <label>2</label>
    </ligand>
</feature>
<dbReference type="OrthoDB" id="282973at2759"/>
<evidence type="ECO:0000256" key="5">
    <source>
        <dbReference type="PIRSR" id="PIRSR000948-2"/>
    </source>
</evidence>
<feature type="disulfide bond" evidence="5">
    <location>
        <begin position="37"/>
        <end position="114"/>
    </location>
</feature>